<dbReference type="InterPro" id="IPR029063">
    <property type="entry name" value="SAM-dependent_MTases_sf"/>
</dbReference>
<keyword evidence="12 16" id="KW-0694">RNA-binding</keyword>
<feature type="binding site" evidence="16">
    <location>
        <position position="1589"/>
    </location>
    <ligand>
        <name>S-adenosyl-L-methionine</name>
        <dbReference type="ChEBI" id="CHEBI:59789"/>
    </ligand>
</feature>
<dbReference type="GO" id="GO:0016787">
    <property type="term" value="F:hydrolase activity"/>
    <property type="evidence" value="ECO:0007669"/>
    <property type="project" value="InterPro"/>
</dbReference>
<dbReference type="PROSITE" id="PS51686">
    <property type="entry name" value="SAM_MT_RSMB_NOP"/>
    <property type="match status" value="1"/>
</dbReference>
<feature type="binding site" evidence="16">
    <location>
        <position position="1544"/>
    </location>
    <ligand>
        <name>S-adenosyl-L-methionine</name>
        <dbReference type="ChEBI" id="CHEBI:59789"/>
    </ligand>
</feature>
<dbReference type="SUPFAM" id="SSF54236">
    <property type="entry name" value="Ubiquitin-like"/>
    <property type="match status" value="1"/>
</dbReference>
<dbReference type="CDD" id="cd17039">
    <property type="entry name" value="Ubl_ubiquitin_like"/>
    <property type="match status" value="1"/>
</dbReference>
<comment type="caution">
    <text evidence="16">Lacks conserved residue(s) required for the propagation of feature annotation.</text>
</comment>
<dbReference type="Pfam" id="PF01189">
    <property type="entry name" value="Methyltr_RsmB-F"/>
    <property type="match status" value="1"/>
</dbReference>
<proteinExistence type="inferred from homology"/>
<dbReference type="InterPro" id="IPR001876">
    <property type="entry name" value="Znf_RanBP2"/>
</dbReference>
<dbReference type="PROSITE" id="PS01358">
    <property type="entry name" value="ZF_RANBP2_1"/>
    <property type="match status" value="1"/>
</dbReference>
<evidence type="ECO:0000313" key="23">
    <source>
        <dbReference type="Proteomes" id="UP000186817"/>
    </source>
</evidence>
<dbReference type="Proteomes" id="UP000186817">
    <property type="component" value="Unassembled WGS sequence"/>
</dbReference>
<dbReference type="Gene3D" id="3.30.40.10">
    <property type="entry name" value="Zinc/RING finger domain, C3HC4 (zinc finger)"/>
    <property type="match status" value="1"/>
</dbReference>
<dbReference type="PROSITE" id="PS00518">
    <property type="entry name" value="ZF_RING_1"/>
    <property type="match status" value="1"/>
</dbReference>
<evidence type="ECO:0000256" key="11">
    <source>
        <dbReference type="ARBA" id="ARBA00022833"/>
    </source>
</evidence>
<evidence type="ECO:0000256" key="8">
    <source>
        <dbReference type="ARBA" id="ARBA00022692"/>
    </source>
</evidence>
<dbReference type="Gene3D" id="3.40.50.1820">
    <property type="entry name" value="alpha/beta hydrolase"/>
    <property type="match status" value="1"/>
</dbReference>
<dbReference type="PROSITE" id="PS50053">
    <property type="entry name" value="UBIQUITIN_2"/>
    <property type="match status" value="1"/>
</dbReference>
<protein>
    <recommendedName>
        <fullName evidence="3">RanBP-type and C3HC4-type zinc finger-containing protein 1</fullName>
    </recommendedName>
</protein>
<dbReference type="PRINTS" id="PR02008">
    <property type="entry name" value="RCMTFAMILY"/>
</dbReference>
<dbReference type="GO" id="GO:0008270">
    <property type="term" value="F:zinc ion binding"/>
    <property type="evidence" value="ECO:0007669"/>
    <property type="project" value="UniProtKB-KW"/>
</dbReference>
<evidence type="ECO:0000259" key="19">
    <source>
        <dbReference type="PROSITE" id="PS50089"/>
    </source>
</evidence>
<feature type="coiled-coil region" evidence="17">
    <location>
        <begin position="1013"/>
        <end position="1061"/>
    </location>
</feature>
<dbReference type="Pfam" id="PF02230">
    <property type="entry name" value="Abhydrolase_2"/>
    <property type="match status" value="1"/>
</dbReference>
<evidence type="ECO:0000256" key="10">
    <source>
        <dbReference type="ARBA" id="ARBA00022771"/>
    </source>
</evidence>
<accession>A0A1Q9EE83</accession>
<keyword evidence="8" id="KW-0812">Transmembrane</keyword>
<keyword evidence="13" id="KW-1133">Transmembrane helix</keyword>
<keyword evidence="7 16" id="KW-0949">S-adenosyl-L-methionine</keyword>
<keyword evidence="10 15" id="KW-0863">Zinc-finger</keyword>
<dbReference type="SMART" id="SM00213">
    <property type="entry name" value="UBQ"/>
    <property type="match status" value="1"/>
</dbReference>
<comment type="caution">
    <text evidence="22">The sequence shown here is derived from an EMBL/GenBank/DDBJ whole genome shotgun (WGS) entry which is preliminary data.</text>
</comment>
<dbReference type="InterPro" id="IPR031341">
    <property type="entry name" value="Methyltr_RsmF_N"/>
</dbReference>
<gene>
    <name evidence="22" type="primary">rsmF</name>
    <name evidence="22" type="ORF">AK812_SmicGene11001</name>
</gene>
<dbReference type="InterPro" id="IPR017907">
    <property type="entry name" value="Znf_RING_CS"/>
</dbReference>
<dbReference type="SUPFAM" id="SSF57850">
    <property type="entry name" value="RING/U-box"/>
    <property type="match status" value="1"/>
</dbReference>
<dbReference type="Pfam" id="PF17125">
    <property type="entry name" value="Methyltr_RsmF_N"/>
    <property type="match status" value="1"/>
</dbReference>
<dbReference type="GO" id="GO:0003723">
    <property type="term" value="F:RNA binding"/>
    <property type="evidence" value="ECO:0007669"/>
    <property type="project" value="UniProtKB-UniRule"/>
</dbReference>
<dbReference type="SUPFAM" id="SSF53474">
    <property type="entry name" value="alpha/beta-Hydrolases"/>
    <property type="match status" value="1"/>
</dbReference>
<dbReference type="InterPro" id="IPR023267">
    <property type="entry name" value="RCMT"/>
</dbReference>
<keyword evidence="14" id="KW-0472">Membrane</keyword>
<dbReference type="Gene3D" id="3.10.20.90">
    <property type="entry name" value="Phosphatidylinositol 3-kinase Catalytic Subunit, Chain A, domain 1"/>
    <property type="match status" value="1"/>
</dbReference>
<dbReference type="Gene3D" id="1.10.287.70">
    <property type="match status" value="1"/>
</dbReference>
<evidence type="ECO:0000256" key="4">
    <source>
        <dbReference type="ARBA" id="ARBA00022490"/>
    </source>
</evidence>
<evidence type="ECO:0000256" key="6">
    <source>
        <dbReference type="ARBA" id="ARBA00022679"/>
    </source>
</evidence>
<keyword evidence="4" id="KW-0963">Cytoplasm</keyword>
<evidence type="ECO:0000256" key="17">
    <source>
        <dbReference type="SAM" id="Coils"/>
    </source>
</evidence>
<dbReference type="Pfam" id="PF00240">
    <property type="entry name" value="ubiquitin"/>
    <property type="match status" value="1"/>
</dbReference>
<dbReference type="InterPro" id="IPR018314">
    <property type="entry name" value="RsmB/NOL1/NOP2-like_CS"/>
</dbReference>
<dbReference type="InterPro" id="IPR049560">
    <property type="entry name" value="MeTrfase_RsmB-F_NOP2_cat"/>
</dbReference>
<dbReference type="InterPro" id="IPR000626">
    <property type="entry name" value="Ubiquitin-like_dom"/>
</dbReference>
<dbReference type="SUPFAM" id="SSF53335">
    <property type="entry name" value="S-adenosyl-L-methionine-dependent methyltransferases"/>
    <property type="match status" value="1"/>
</dbReference>
<evidence type="ECO:0000256" key="2">
    <source>
        <dbReference type="ARBA" id="ARBA00007494"/>
    </source>
</evidence>
<dbReference type="SUPFAM" id="SSF81324">
    <property type="entry name" value="Voltage-gated potassium channels"/>
    <property type="match status" value="1"/>
</dbReference>
<keyword evidence="6 16" id="KW-0808">Transferase</keyword>
<evidence type="ECO:0000256" key="7">
    <source>
        <dbReference type="ARBA" id="ARBA00022691"/>
    </source>
</evidence>
<evidence type="ECO:0000259" key="21">
    <source>
        <dbReference type="PROSITE" id="PS51686"/>
    </source>
</evidence>
<keyword evidence="5 16" id="KW-0489">Methyltransferase</keyword>
<dbReference type="InterPro" id="IPR003140">
    <property type="entry name" value="PLipase/COase/thioEstase"/>
</dbReference>
<dbReference type="Pfam" id="PF13923">
    <property type="entry name" value="zf-C3HC4_2"/>
    <property type="match status" value="1"/>
</dbReference>
<dbReference type="GO" id="GO:0070475">
    <property type="term" value="P:rRNA base methylation"/>
    <property type="evidence" value="ECO:0007669"/>
    <property type="project" value="TreeGrafter"/>
</dbReference>
<dbReference type="PANTHER" id="PTHR22807">
    <property type="entry name" value="NOP2 YEAST -RELATED NOL1/NOP2/FMU SUN DOMAIN-CONTAINING"/>
    <property type="match status" value="1"/>
</dbReference>
<feature type="domain" description="RING-type" evidence="19">
    <location>
        <begin position="897"/>
        <end position="953"/>
    </location>
</feature>
<evidence type="ECO:0000256" key="14">
    <source>
        <dbReference type="ARBA" id="ARBA00023136"/>
    </source>
</evidence>
<evidence type="ECO:0000259" key="18">
    <source>
        <dbReference type="PROSITE" id="PS50053"/>
    </source>
</evidence>
<keyword evidence="11" id="KW-0862">Zinc</keyword>
<dbReference type="GO" id="GO:0016020">
    <property type="term" value="C:membrane"/>
    <property type="evidence" value="ECO:0007669"/>
    <property type="project" value="UniProtKB-SubCell"/>
</dbReference>
<dbReference type="PROSITE" id="PS50199">
    <property type="entry name" value="ZF_RANBP2_2"/>
    <property type="match status" value="1"/>
</dbReference>
<evidence type="ECO:0000256" key="5">
    <source>
        <dbReference type="ARBA" id="ARBA00022603"/>
    </source>
</evidence>
<dbReference type="InterPro" id="IPR029058">
    <property type="entry name" value="AB_hydrolase_fold"/>
</dbReference>
<feature type="domain" description="SAM-dependent MTase RsmB/NOP-type" evidence="21">
    <location>
        <begin position="1425"/>
        <end position="1704"/>
    </location>
</feature>
<evidence type="ECO:0000256" key="15">
    <source>
        <dbReference type="PROSITE-ProRule" id="PRU00322"/>
    </source>
</evidence>
<dbReference type="GO" id="GO:0005216">
    <property type="term" value="F:monoatomic ion channel activity"/>
    <property type="evidence" value="ECO:0007669"/>
    <property type="project" value="InterPro"/>
</dbReference>
<dbReference type="InterPro" id="IPR005821">
    <property type="entry name" value="Ion_trans_dom"/>
</dbReference>
<dbReference type="Gene3D" id="3.40.50.150">
    <property type="entry name" value="Vaccinia Virus protein VP39"/>
    <property type="match status" value="1"/>
</dbReference>
<dbReference type="OrthoDB" id="437116at2759"/>
<dbReference type="InterPro" id="IPR029071">
    <property type="entry name" value="Ubiquitin-like_domsf"/>
</dbReference>
<dbReference type="EMBL" id="LSRX01000176">
    <property type="protein sequence ID" value="OLQ05733.1"/>
    <property type="molecule type" value="Genomic_DNA"/>
</dbReference>
<evidence type="ECO:0000256" key="16">
    <source>
        <dbReference type="PROSITE-ProRule" id="PRU01023"/>
    </source>
</evidence>
<keyword evidence="17" id="KW-0175">Coiled coil</keyword>
<dbReference type="InterPro" id="IPR001678">
    <property type="entry name" value="MeTrfase_RsmB-F_NOP2_dom"/>
</dbReference>
<dbReference type="PANTHER" id="PTHR22807:SF30">
    <property type="entry name" value="28S RRNA (CYTOSINE(4447)-C(5))-METHYLTRANSFERASE-RELATED"/>
    <property type="match status" value="1"/>
</dbReference>
<organism evidence="22 23">
    <name type="scientific">Symbiodinium microadriaticum</name>
    <name type="common">Dinoflagellate</name>
    <name type="synonym">Zooxanthella microadriatica</name>
    <dbReference type="NCBI Taxonomy" id="2951"/>
    <lineage>
        <taxon>Eukaryota</taxon>
        <taxon>Sar</taxon>
        <taxon>Alveolata</taxon>
        <taxon>Dinophyceae</taxon>
        <taxon>Suessiales</taxon>
        <taxon>Symbiodiniaceae</taxon>
        <taxon>Symbiodinium</taxon>
    </lineage>
</organism>
<comment type="similarity">
    <text evidence="2 16">Belongs to the class I-like SAM-binding methyltransferase superfamily. RsmB/NOP family.</text>
</comment>
<dbReference type="InterPro" id="IPR013083">
    <property type="entry name" value="Znf_RING/FYVE/PHD"/>
</dbReference>
<feature type="binding site" evidence="16">
    <location>
        <begin position="1521"/>
        <end position="1527"/>
    </location>
    <ligand>
        <name>S-adenosyl-L-methionine</name>
        <dbReference type="ChEBI" id="CHEBI:59789"/>
    </ligand>
</feature>
<dbReference type="InterPro" id="IPR001841">
    <property type="entry name" value="Znf_RING"/>
</dbReference>
<evidence type="ECO:0000256" key="1">
    <source>
        <dbReference type="ARBA" id="ARBA00004141"/>
    </source>
</evidence>
<feature type="binding site" evidence="16">
    <location>
        <position position="1571"/>
    </location>
    <ligand>
        <name>S-adenosyl-L-methionine</name>
        <dbReference type="ChEBI" id="CHEBI:59789"/>
    </ligand>
</feature>
<feature type="domain" description="RanBP2-type" evidence="20">
    <location>
        <begin position="51"/>
        <end position="80"/>
    </location>
</feature>
<feature type="domain" description="Ubiquitin-like" evidence="18">
    <location>
        <begin position="1111"/>
        <end position="1174"/>
    </location>
</feature>
<evidence type="ECO:0000256" key="9">
    <source>
        <dbReference type="ARBA" id="ARBA00022723"/>
    </source>
</evidence>
<feature type="coiled-coil region" evidence="17">
    <location>
        <begin position="1177"/>
        <end position="1239"/>
    </location>
</feature>
<sequence>MPPKRRGSASGLRAYVAKRLRAGRQILNVVCQRCTLRNASGALRCAACDASLANWTCWTCTLINTPAADCCAACETPRKSVQARPLHSSVPYSDANSVVLPPQLDLAPRASLVFLHGFCNTAEMYSESEVFTLFRCQGLRVILPTAPLQRITAHGGQKQNAWYDYLTDHDGAQEDDIDDGSLHATRRRLNTIVDAEAALMGEHRKVLLGGASQGCCAAFDAFARHPARLGGFVGFVGHPLKTTPLQSSLQRDVPCFFFNAAADDTMRSQWVLPAIRRLAAAGWTRVNVEVADGADHGTSDELENHWMDSFLAQLRADQVRDVALAAATSALLEHGRSSEGASQAREAIEESLIQAIAEMKLNGSPEHKLHHDISDGEALHRLVPPAGWVAPSAADPFDKSDGTIGPSIYTLTDQLIKPITLAAGGMSWSLMRHPGGLACDVFVTHAWQEGIFEFTRQLLNSWPFDARNAWCCMLANPQNLNIERLISEPKSSPFALALISAKYVLVVPNEHESVYARLWCVYEAFLAFEHEKIILTATMPYHRRKLQAASTAVFSFGVGFCVGRRTSCCEYHSTPARWLTTIFCCLFFISNCVSSPLCRRIAHLVNAGLAGFFMAVSLVPLQLLHFSHKQVSAFVTAWTLFWCSMGVCLTVAEVDRVNRQATEASEMSLEAGYSGSSCFARCSWEDDALRIWREIGARSSVVDATIGVLLRAGMSTASLRRASAAGIDVKHAVDADHATLMYFVSFHVARLVTCTLVLDSPTGWAVTLFWLGAILGTVLTYVRSQKDGRAFICKVAKKVLMLDLVQIIACKIADLSFMSNTAIVLPLGTSTAFLTSMLSLMGLDGAATLPGCGSILAKALLTEVVFTLSRAYESGRSERSELSSPEWSDQEVEKEFLCKTRLRVAAEEAVAEQAREVATEVFVKPVSSICQHVFCRDCIERALKRDARCPTCRSPLNSWEMNPNHLVQTLLDEVLVRCPRFRDSCGWSGPQDACAGHEATCLVLRSADLARRLELKEKKVAEQACTIQSLRRDILQQEQLLGHLRSQAACHHRQLAELKRELREKDCSTKLIRAQVLAELTSQLASKAQADAEKARKALASITSGHDDELVQAFVKDLQNKTIVIKVDLQKPVVEVKRTIVDKTGCPEDMFGLSHEGKILKEDSLASRYQISPEAARAEASERIQDLKNRAASRDAQLEAALTETAALEAALRSQRAKARDLSLRVERQEQRLRQLQREQHHKDLLKDAEASFSWSDASAELIAAIGELGFAEVALRGPRSSGSSDEHSSTELLLQASLLDAAAQFLRGELESFAEALPQDTCHKEVKTASALGLLRELRRRTSSLDEIRPGSKGRKSPGGSWCLHEKSRSHAMFRGLDSRLRNVPSQPSSQGRCLRRAPEVPRAFLHHIVVACGLTSGLGLRRFVRAVLRRPGQTLRLNPRKASRDILTVIRKMGWGVHPLPWYSDGFLLSGSGQDIGSTVEHLTGEVYSQEPTSMLPAIALAHAVQDAKPAPELVLDLCSAPGSKASLLATLLESSQVVANEPDDSRRRALFANMLRAGVANCLVVGSDGRDVGDLATNCFDAVLVDVPCSAEGNLRRKLDAVVCQAMQLQNLLTTRFAELDEEFKNAFDELQKRVRNVQDTIQGEVAEYLRDRDSLLPDETDVDPEPGGDLLENWILREDALSAPHEESKDQLPIGALVLRQSALALQSASGLSHLRLNSHMMELSNKTNGVVEALGKDRIKSNLTQRNQKTTRRFSGMMYATELTNRCKLPVVKPSDRIRVAWDIVSISLIVMDSFLLPAAIAWELEEQKNLSFGKLIVQIFSAIAMVFWPLDIILNFNTAFYSGSVLETRRSAIARRYLRSWLPFDFTVVMLDFALALSTASEEMGGVLQPFRSARFLRVFRSLRILRLLKAGKINVVLENMLISMGRQWLILAFTVGKMLLTIVMVLHILACAWWGLGKAVSSPGPPTMNSWIDIADVWHLSGQAQYIHAMQWILLPPAPAPLSTESAYERLATIMTVVVTVLVIGTSLSVLTGTLQEIRQVNNERSSRFGAAGMDFQRVWAAETAEAVSAPARRADLPLVAARKRVGFQASIDAAAPENRAASMRRLQEDFFGAIRLGANEQSHWDVV</sequence>
<keyword evidence="9" id="KW-0479">Metal-binding</keyword>
<evidence type="ECO:0000256" key="3">
    <source>
        <dbReference type="ARBA" id="ARBA00017887"/>
    </source>
</evidence>
<evidence type="ECO:0000256" key="12">
    <source>
        <dbReference type="ARBA" id="ARBA00022884"/>
    </source>
</evidence>
<dbReference type="SMART" id="SM00547">
    <property type="entry name" value="ZnF_RBZ"/>
    <property type="match status" value="2"/>
</dbReference>
<evidence type="ECO:0000259" key="20">
    <source>
        <dbReference type="PROSITE" id="PS50199"/>
    </source>
</evidence>
<dbReference type="PROSITE" id="PS50089">
    <property type="entry name" value="ZF_RING_2"/>
    <property type="match status" value="1"/>
</dbReference>
<dbReference type="GO" id="GO:0009383">
    <property type="term" value="F:rRNA (cytosine-C5-)-methyltransferase activity"/>
    <property type="evidence" value="ECO:0007669"/>
    <property type="project" value="TreeGrafter"/>
</dbReference>
<dbReference type="PROSITE" id="PS01153">
    <property type="entry name" value="NOL1_NOP2_SUN"/>
    <property type="match status" value="1"/>
</dbReference>
<name>A0A1Q9EE83_SYMMI</name>
<dbReference type="Pfam" id="PF00520">
    <property type="entry name" value="Ion_trans"/>
    <property type="match status" value="1"/>
</dbReference>
<comment type="subcellular location">
    <subcellularLocation>
        <location evidence="1">Membrane</location>
        <topology evidence="1">Multi-pass membrane protein</topology>
    </subcellularLocation>
</comment>
<keyword evidence="23" id="KW-1185">Reference proteome</keyword>
<evidence type="ECO:0000313" key="22">
    <source>
        <dbReference type="EMBL" id="OLQ05733.1"/>
    </source>
</evidence>
<reference evidence="22 23" key="1">
    <citation type="submission" date="2016-02" db="EMBL/GenBank/DDBJ databases">
        <title>Genome analysis of coral dinoflagellate symbionts highlights evolutionary adaptations to a symbiotic lifestyle.</title>
        <authorList>
            <person name="Aranda M."/>
            <person name="Li Y."/>
            <person name="Liew Y.J."/>
            <person name="Baumgarten S."/>
            <person name="Simakov O."/>
            <person name="Wilson M."/>
            <person name="Piel J."/>
            <person name="Ashoor H."/>
            <person name="Bougouffa S."/>
            <person name="Bajic V.B."/>
            <person name="Ryu T."/>
            <person name="Ravasi T."/>
            <person name="Bayer T."/>
            <person name="Micklem G."/>
            <person name="Kim H."/>
            <person name="Bhak J."/>
            <person name="Lajeunesse T.C."/>
            <person name="Voolstra C.R."/>
        </authorList>
    </citation>
    <scope>NUCLEOTIDE SEQUENCE [LARGE SCALE GENOMIC DNA]</scope>
    <source>
        <strain evidence="22 23">CCMP2467</strain>
    </source>
</reference>
<evidence type="ECO:0000256" key="13">
    <source>
        <dbReference type="ARBA" id="ARBA00022989"/>
    </source>
</evidence>